<dbReference type="PANTHER" id="PTHR30408:SF12">
    <property type="entry name" value="TYPE I RESTRICTION ENZYME MJAVIII SPECIFICITY SUBUNIT"/>
    <property type="match status" value="1"/>
</dbReference>
<reference evidence="5 6" key="1">
    <citation type="submission" date="2018-02" db="EMBL/GenBank/DDBJ databases">
        <authorList>
            <person name="Rodrigo-Torres L."/>
            <person name="Arahal R. D."/>
            <person name="Lucena T."/>
        </authorList>
    </citation>
    <scope>NUCLEOTIDE SEQUENCE [LARGE SCALE GENOMIC DNA]</scope>
    <source>
        <strain evidence="5 6">CECT 8486</strain>
    </source>
</reference>
<protein>
    <submittedName>
        <fullName evidence="5">EcoKI restriction-modification system protein HsdS</fullName>
    </submittedName>
</protein>
<dbReference type="Proteomes" id="UP000239237">
    <property type="component" value="Unassembled WGS sequence"/>
</dbReference>
<dbReference type="InterPro" id="IPR044946">
    <property type="entry name" value="Restrct_endonuc_typeI_TRD_sf"/>
</dbReference>
<dbReference type="CDD" id="cd17252">
    <property type="entry name" value="RMtype1_S_EcoKI-TRD1-CR1_like"/>
    <property type="match status" value="1"/>
</dbReference>
<dbReference type="EMBL" id="OKQR01000001">
    <property type="protein sequence ID" value="SPD91085.1"/>
    <property type="molecule type" value="Genomic_DNA"/>
</dbReference>
<gene>
    <name evidence="5" type="ORF">LES8486_00053</name>
</gene>
<keyword evidence="6" id="KW-1185">Reference proteome</keyword>
<evidence type="ECO:0000256" key="1">
    <source>
        <dbReference type="ARBA" id="ARBA00010923"/>
    </source>
</evidence>
<dbReference type="Pfam" id="PF01420">
    <property type="entry name" value="Methylase_S"/>
    <property type="match status" value="2"/>
</dbReference>
<evidence type="ECO:0000256" key="3">
    <source>
        <dbReference type="ARBA" id="ARBA00023125"/>
    </source>
</evidence>
<evidence type="ECO:0000313" key="6">
    <source>
        <dbReference type="Proteomes" id="UP000239237"/>
    </source>
</evidence>
<evidence type="ECO:0000259" key="4">
    <source>
        <dbReference type="Pfam" id="PF01420"/>
    </source>
</evidence>
<dbReference type="SUPFAM" id="SSF116734">
    <property type="entry name" value="DNA methylase specificity domain"/>
    <property type="match status" value="2"/>
</dbReference>
<dbReference type="PANTHER" id="PTHR30408">
    <property type="entry name" value="TYPE-1 RESTRICTION ENZYME ECOKI SPECIFICITY PROTEIN"/>
    <property type="match status" value="1"/>
</dbReference>
<evidence type="ECO:0000313" key="5">
    <source>
        <dbReference type="EMBL" id="SPD91085.1"/>
    </source>
</evidence>
<keyword evidence="3" id="KW-0238">DNA-binding</keyword>
<name>A0ABY1VEZ2_9LACO</name>
<accession>A0ABY1VEZ2</accession>
<comment type="caution">
    <text evidence="5">The sequence shown here is derived from an EMBL/GenBank/DDBJ whole genome shotgun (WGS) entry which is preliminary data.</text>
</comment>
<dbReference type="InterPro" id="IPR000055">
    <property type="entry name" value="Restrct_endonuc_typeI_TRD"/>
</dbReference>
<keyword evidence="2" id="KW-0680">Restriction system</keyword>
<organism evidence="5 6">
    <name type="scientific">Leuconostoc suionicum</name>
    <dbReference type="NCBI Taxonomy" id="1511761"/>
    <lineage>
        <taxon>Bacteria</taxon>
        <taxon>Bacillati</taxon>
        <taxon>Bacillota</taxon>
        <taxon>Bacilli</taxon>
        <taxon>Lactobacillales</taxon>
        <taxon>Lactobacillaceae</taxon>
        <taxon>Leuconostoc</taxon>
    </lineage>
</organism>
<evidence type="ECO:0000256" key="2">
    <source>
        <dbReference type="ARBA" id="ARBA00022747"/>
    </source>
</evidence>
<sequence>MVKFGSIVDVNQPNVPYVTNGKPSDFTSQLLQNGDVIVADTAEDETTGKAIEVTGITDNYAVSGLHTMVARPNVEFARKYLGYYLNSPSYHNALLPLMQGIKVLSLSKANIAKTVVRFPKDVKEQANIGIFFKQLDNLITQNEHKLNLLKQLKQAYLQKIFSQELRFAGFSGTWEQRKLGKIGNTFNGLTGKTKEDFGHGDAKFVTYLNVFQNELATLKQLDSVEIDERQNQVQKGDVFFTTSSETPEEVGMSSVWTYDIKNIYLNSFTFGYRPTVELDLEYLATMLRSPSVRKKITFLAQGISRYNISKSKMMKIEVPIPNIFEQENIGSLFKQLDNLITLNQQKVNLLKKQKQAYLQKMFN</sequence>
<comment type="similarity">
    <text evidence="1">Belongs to the type-I restriction system S methylase family.</text>
</comment>
<dbReference type="InterPro" id="IPR052021">
    <property type="entry name" value="Type-I_RS_S_subunit"/>
</dbReference>
<feature type="domain" description="Type I restriction modification DNA specificity" evidence="4">
    <location>
        <begin position="173"/>
        <end position="351"/>
    </location>
</feature>
<proteinExistence type="inferred from homology"/>
<dbReference type="Gene3D" id="3.90.220.20">
    <property type="entry name" value="DNA methylase specificity domains"/>
    <property type="match status" value="2"/>
</dbReference>
<feature type="domain" description="Type I restriction modification DNA specificity" evidence="4">
    <location>
        <begin position="12"/>
        <end position="150"/>
    </location>
</feature>